<dbReference type="PATRIC" id="fig|1423758.3.peg.650"/>
<dbReference type="eggNOG" id="ENOG5030B2H">
    <property type="taxonomic scope" value="Bacteria"/>
</dbReference>
<dbReference type="Proteomes" id="UP000009320">
    <property type="component" value="Unassembled WGS sequence"/>
</dbReference>
<name>I7L6L5_9LACO</name>
<gene>
    <name evidence="2" type="ORF">BN55_01955</name>
</gene>
<evidence type="ECO:0000313" key="2">
    <source>
        <dbReference type="EMBL" id="CCI82092.1"/>
    </source>
</evidence>
<dbReference type="PROSITE" id="PS51257">
    <property type="entry name" value="PROKAR_LIPOPROTEIN"/>
    <property type="match status" value="1"/>
</dbReference>
<proteinExistence type="predicted"/>
<evidence type="ECO:0000256" key="1">
    <source>
        <dbReference type="SAM" id="SignalP"/>
    </source>
</evidence>
<feature type="signal peptide" evidence="1">
    <location>
        <begin position="1"/>
        <end position="21"/>
    </location>
</feature>
<dbReference type="RefSeq" id="WP_008471075.1">
    <property type="nucleotide sequence ID" value="NZ_AYZP01000014.1"/>
</dbReference>
<protein>
    <recommendedName>
        <fullName evidence="4">Lipoprotein</fullName>
    </recommendedName>
</protein>
<feature type="chain" id="PRO_5038999865" description="Lipoprotein" evidence="1">
    <location>
        <begin position="22"/>
        <end position="274"/>
    </location>
</feature>
<evidence type="ECO:0000313" key="3">
    <source>
        <dbReference type="Proteomes" id="UP000009320"/>
    </source>
</evidence>
<comment type="caution">
    <text evidence="2">The sequence shown here is derived from an EMBL/GenBank/DDBJ whole genome shotgun (WGS) entry which is preliminary data.</text>
</comment>
<accession>I7L6L5</accession>
<dbReference type="GeneID" id="82847314"/>
<dbReference type="STRING" id="1423758.FC41_GL000644"/>
<sequence>MKKRHKYSLAMLASTILLLFAGCQNHTNQSSSKSRSLVIKKQKSKKNSKKLIIVHKKQSTEEKMPTVTELMNNVADFNEGNFDIRINNTTEKGYDTGVIQENPRIVHYKFNGGMSSEIWTTDKDVYTLEGNKWIQTGQTYRWDRFDPITNVPVALISQMKVSKSNDGYKVVYQGNSQEVKELMEKYIIHVTRNYYRSPWEDQDFTSATLTYTFNKQKRLIAMNYEWSAGTNRGTAAYTNINQQKLAVPNSVIQAAANNPDSVDNQNNSDTYNDD</sequence>
<dbReference type="EMBL" id="CAKE01000015">
    <property type="protein sequence ID" value="CCI82092.1"/>
    <property type="molecule type" value="Genomic_DNA"/>
</dbReference>
<keyword evidence="3" id="KW-1185">Reference proteome</keyword>
<reference evidence="2 3" key="1">
    <citation type="submission" date="2012-06" db="EMBL/GenBank/DDBJ databases">
        <title>Draft Genome Sequence of Lactobacillus hominis Strain CRBIP 24.179T, isolated from human intestine.</title>
        <authorList>
            <person name="Cousin S."/>
            <person name="Ma L."/>
            <person name="Bizet C."/>
            <person name="Loux V."/>
            <person name="Bouchier C."/>
            <person name="Clermont D."/>
            <person name="Creno S."/>
        </authorList>
    </citation>
    <scope>NUCLEOTIDE SEQUENCE [LARGE SCALE GENOMIC DNA]</scope>
    <source>
        <strain evidence="3">CRBIP 24.179T</strain>
    </source>
</reference>
<evidence type="ECO:0008006" key="4">
    <source>
        <dbReference type="Google" id="ProtNLM"/>
    </source>
</evidence>
<keyword evidence="1" id="KW-0732">Signal</keyword>
<dbReference type="AlphaFoldDB" id="I7L6L5"/>
<organism evidence="2 3">
    <name type="scientific">Lactobacillus hominis DSM 23910 = CRBIP 24.179</name>
    <dbReference type="NCBI Taxonomy" id="1423758"/>
    <lineage>
        <taxon>Bacteria</taxon>
        <taxon>Bacillati</taxon>
        <taxon>Bacillota</taxon>
        <taxon>Bacilli</taxon>
        <taxon>Lactobacillales</taxon>
        <taxon>Lactobacillaceae</taxon>
        <taxon>Lactobacillus</taxon>
    </lineage>
</organism>